<reference evidence="1 2" key="1">
    <citation type="journal article" date="2010" name="Stand. Genomic Sci.">
        <title>Complete genome sequence of Conexibacter woesei type strain (ID131577).</title>
        <authorList>
            <person name="Pukall R."/>
            <person name="Lapidus A."/>
            <person name="Glavina Del Rio T."/>
            <person name="Copeland A."/>
            <person name="Tice H."/>
            <person name="Cheng J.-F."/>
            <person name="Lucas S."/>
            <person name="Chen F."/>
            <person name="Nolan M."/>
            <person name="Bruce D."/>
            <person name="Goodwin L."/>
            <person name="Pitluck S."/>
            <person name="Mavromatis K."/>
            <person name="Ivanova N."/>
            <person name="Ovchinnikova G."/>
            <person name="Pati A."/>
            <person name="Chen A."/>
            <person name="Palaniappan K."/>
            <person name="Land M."/>
            <person name="Hauser L."/>
            <person name="Chang Y.-J."/>
            <person name="Jeffries C.D."/>
            <person name="Chain P."/>
            <person name="Meincke L."/>
            <person name="Sims D."/>
            <person name="Brettin T."/>
            <person name="Detter J.C."/>
            <person name="Rohde M."/>
            <person name="Goeker M."/>
            <person name="Bristow J."/>
            <person name="Eisen J.A."/>
            <person name="Markowitz V."/>
            <person name="Kyrpides N.C."/>
            <person name="Klenk H.-P."/>
            <person name="Hugenholtz P."/>
        </authorList>
    </citation>
    <scope>NUCLEOTIDE SEQUENCE [LARGE SCALE GENOMIC DNA]</scope>
    <source>
        <strain evidence="2">DSM 14684 / CIP 108061 / JCM 11494 / NBRC 100937 / ID131577</strain>
    </source>
</reference>
<dbReference type="AlphaFoldDB" id="D3F6C0"/>
<reference evidence="2" key="2">
    <citation type="submission" date="2010-01" db="EMBL/GenBank/DDBJ databases">
        <title>The complete genome of Conexibacter woesei DSM 14684.</title>
        <authorList>
            <consortium name="US DOE Joint Genome Institute (JGI-PGF)"/>
            <person name="Lucas S."/>
            <person name="Copeland A."/>
            <person name="Lapidus A."/>
            <person name="Glavina del Rio T."/>
            <person name="Dalin E."/>
            <person name="Tice H."/>
            <person name="Bruce D."/>
            <person name="Goodwin L."/>
            <person name="Pitluck S."/>
            <person name="Kyrpides N."/>
            <person name="Mavromatis K."/>
            <person name="Ivanova N."/>
            <person name="Mikhailova N."/>
            <person name="Chertkov O."/>
            <person name="Brettin T."/>
            <person name="Detter J.C."/>
            <person name="Han C."/>
            <person name="Larimer F."/>
            <person name="Land M."/>
            <person name="Hauser L."/>
            <person name="Markowitz V."/>
            <person name="Cheng J.-F."/>
            <person name="Hugenholtz P."/>
            <person name="Woyke T."/>
            <person name="Wu D."/>
            <person name="Pukall R."/>
            <person name="Steenblock K."/>
            <person name="Schneider S."/>
            <person name="Klenk H.-P."/>
            <person name="Eisen J.A."/>
        </authorList>
    </citation>
    <scope>NUCLEOTIDE SEQUENCE [LARGE SCALE GENOMIC DNA]</scope>
    <source>
        <strain evidence="2">DSM 14684 / CIP 108061 / JCM 11494 / NBRC 100937 / ID131577</strain>
    </source>
</reference>
<dbReference type="EMBL" id="CP001854">
    <property type="protein sequence ID" value="ADB50687.1"/>
    <property type="molecule type" value="Genomic_DNA"/>
</dbReference>
<dbReference type="Proteomes" id="UP000008229">
    <property type="component" value="Chromosome"/>
</dbReference>
<evidence type="ECO:0008006" key="3">
    <source>
        <dbReference type="Google" id="ProtNLM"/>
    </source>
</evidence>
<dbReference type="KEGG" id="cwo:Cwoe_2262"/>
<organism evidence="1 2">
    <name type="scientific">Conexibacter woesei (strain DSM 14684 / CCUG 47730 / CIP 108061 / JCM 11494 / NBRC 100937 / ID131577)</name>
    <dbReference type="NCBI Taxonomy" id="469383"/>
    <lineage>
        <taxon>Bacteria</taxon>
        <taxon>Bacillati</taxon>
        <taxon>Actinomycetota</taxon>
        <taxon>Thermoleophilia</taxon>
        <taxon>Solirubrobacterales</taxon>
        <taxon>Conexibacteraceae</taxon>
        <taxon>Conexibacter</taxon>
    </lineage>
</organism>
<accession>D3F6C0</accession>
<evidence type="ECO:0000313" key="1">
    <source>
        <dbReference type="EMBL" id="ADB50687.1"/>
    </source>
</evidence>
<protein>
    <recommendedName>
        <fullName evidence="3">TIR domain-containing protein</fullName>
    </recommendedName>
</protein>
<sequence length="239" mass="26280">MLERTFRSCFPSEVEVFNTSRAASGLAAGDSIDATILDNVRDAAAVVWLATPAAVRRSFWMAWELGVATAFGRFVIPVRCLGLSTTSLPLLQGGRYAPDIGERDGMQTLLTTLRTKLDLQENRIAETLTTVFDRASEPNPLWGTLDEGSLQVRMLGHRLLVENRSGSDLTIIDATTADSTGRDGALDAVWRPLRQLAARERRIIDAPPTWDGSAPPEIRVKWEVSDGGRFWSQIPVLSE</sequence>
<evidence type="ECO:0000313" key="2">
    <source>
        <dbReference type="Proteomes" id="UP000008229"/>
    </source>
</evidence>
<dbReference type="HOGENOM" id="CLU_1159547_0_0_11"/>
<dbReference type="STRING" id="469383.Cwoe_2262"/>
<proteinExistence type="predicted"/>
<name>D3F6C0_CONWI</name>
<keyword evidence="2" id="KW-1185">Reference proteome</keyword>
<gene>
    <name evidence="1" type="ordered locus">Cwoe_2262</name>
</gene>